<dbReference type="Pfam" id="PF01522">
    <property type="entry name" value="Polysacc_deac_1"/>
    <property type="match status" value="1"/>
</dbReference>
<dbReference type="PANTHER" id="PTHR46471:SF2">
    <property type="entry name" value="CHITIN DEACETYLASE-RELATED"/>
    <property type="match status" value="1"/>
</dbReference>
<dbReference type="STRING" id="1036611.A0A1L9PA09"/>
<keyword evidence="10" id="KW-1185">Reference proteome</keyword>
<evidence type="ECO:0000313" key="10">
    <source>
        <dbReference type="Proteomes" id="UP000184073"/>
    </source>
</evidence>
<dbReference type="Proteomes" id="UP000184073">
    <property type="component" value="Unassembled WGS sequence"/>
</dbReference>
<dbReference type="GO" id="GO:0005975">
    <property type="term" value="P:carbohydrate metabolic process"/>
    <property type="evidence" value="ECO:0007669"/>
    <property type="project" value="InterPro"/>
</dbReference>
<dbReference type="CDD" id="cd10951">
    <property type="entry name" value="CE4_ClCDA_like"/>
    <property type="match status" value="1"/>
</dbReference>
<evidence type="ECO:0000313" key="9">
    <source>
        <dbReference type="EMBL" id="OJI98351.1"/>
    </source>
</evidence>
<sequence>MVLPHLLSVAATFSILAATLIPSAQALFSDVNITDRAVHLPYGTYINHCYIPGKVALTFDDGPYMYTEELLGILYQYGAKATFFVNGYNLENNEWLLQRIINEGHQLASHTWSHAELPILGYDQIVDQMTTLESAFADAVGLVPTYMRPPYLAVNDYVLSVMGDLGYHVIGASIDTKDYENDHPDLIGRSVAKFNRELDQGGTIILSHDIHEQTVRTLTHIMLDEIYERGMMPTTVGECLGEDTWYR</sequence>
<name>A0A1L9PA09_ASPVE</name>
<dbReference type="VEuPathDB" id="FungiDB:ASPVEDRAFT_455183"/>
<evidence type="ECO:0000256" key="1">
    <source>
        <dbReference type="ARBA" id="ARBA00001941"/>
    </source>
</evidence>
<keyword evidence="2" id="KW-0479">Metal-binding</keyword>
<gene>
    <name evidence="9" type="ORF">ASPVEDRAFT_455183</name>
</gene>
<evidence type="ECO:0000256" key="7">
    <source>
        <dbReference type="SAM" id="SignalP"/>
    </source>
</evidence>
<evidence type="ECO:0000256" key="5">
    <source>
        <dbReference type="ARBA" id="ARBA00023277"/>
    </source>
</evidence>
<dbReference type="PANTHER" id="PTHR46471">
    <property type="entry name" value="CHITIN DEACETYLASE"/>
    <property type="match status" value="1"/>
</dbReference>
<dbReference type="RefSeq" id="XP_040664114.1">
    <property type="nucleotide sequence ID" value="XM_040813311.1"/>
</dbReference>
<dbReference type="Gene3D" id="3.20.20.370">
    <property type="entry name" value="Glycoside hydrolase/deacetylase"/>
    <property type="match status" value="1"/>
</dbReference>
<evidence type="ECO:0000256" key="6">
    <source>
        <dbReference type="ARBA" id="ARBA00023285"/>
    </source>
</evidence>
<comment type="cofactor">
    <cofactor evidence="1">
        <name>Co(2+)</name>
        <dbReference type="ChEBI" id="CHEBI:48828"/>
    </cofactor>
</comment>
<evidence type="ECO:0000259" key="8">
    <source>
        <dbReference type="PROSITE" id="PS51677"/>
    </source>
</evidence>
<reference evidence="10" key="1">
    <citation type="journal article" date="2017" name="Genome Biol.">
        <title>Comparative genomics reveals high biological diversity and specific adaptations in the industrially and medically important fungal genus Aspergillus.</title>
        <authorList>
            <person name="de Vries R.P."/>
            <person name="Riley R."/>
            <person name="Wiebenga A."/>
            <person name="Aguilar-Osorio G."/>
            <person name="Amillis S."/>
            <person name="Uchima C.A."/>
            <person name="Anderluh G."/>
            <person name="Asadollahi M."/>
            <person name="Askin M."/>
            <person name="Barry K."/>
            <person name="Battaglia E."/>
            <person name="Bayram O."/>
            <person name="Benocci T."/>
            <person name="Braus-Stromeyer S.A."/>
            <person name="Caldana C."/>
            <person name="Canovas D."/>
            <person name="Cerqueira G.C."/>
            <person name="Chen F."/>
            <person name="Chen W."/>
            <person name="Choi C."/>
            <person name="Clum A."/>
            <person name="Dos Santos R.A."/>
            <person name="Damasio A.R."/>
            <person name="Diallinas G."/>
            <person name="Emri T."/>
            <person name="Fekete E."/>
            <person name="Flipphi M."/>
            <person name="Freyberg S."/>
            <person name="Gallo A."/>
            <person name="Gournas C."/>
            <person name="Habgood R."/>
            <person name="Hainaut M."/>
            <person name="Harispe M.L."/>
            <person name="Henrissat B."/>
            <person name="Hilden K.S."/>
            <person name="Hope R."/>
            <person name="Hossain A."/>
            <person name="Karabika E."/>
            <person name="Karaffa L."/>
            <person name="Karanyi Z."/>
            <person name="Krasevec N."/>
            <person name="Kuo A."/>
            <person name="Kusch H."/>
            <person name="LaButti K."/>
            <person name="Lagendijk E.L."/>
            <person name="Lapidus A."/>
            <person name="Levasseur A."/>
            <person name="Lindquist E."/>
            <person name="Lipzen A."/>
            <person name="Logrieco A.F."/>
            <person name="MacCabe A."/>
            <person name="Maekelae M.R."/>
            <person name="Malavazi I."/>
            <person name="Melin P."/>
            <person name="Meyer V."/>
            <person name="Mielnichuk N."/>
            <person name="Miskei M."/>
            <person name="Molnar A.P."/>
            <person name="Mule G."/>
            <person name="Ngan C.Y."/>
            <person name="Orejas M."/>
            <person name="Orosz E."/>
            <person name="Ouedraogo J.P."/>
            <person name="Overkamp K.M."/>
            <person name="Park H.-S."/>
            <person name="Perrone G."/>
            <person name="Piumi F."/>
            <person name="Punt P.J."/>
            <person name="Ram A.F."/>
            <person name="Ramon A."/>
            <person name="Rauscher S."/>
            <person name="Record E."/>
            <person name="Riano-Pachon D.M."/>
            <person name="Robert V."/>
            <person name="Roehrig J."/>
            <person name="Ruller R."/>
            <person name="Salamov A."/>
            <person name="Salih N.S."/>
            <person name="Samson R.A."/>
            <person name="Sandor E."/>
            <person name="Sanguinetti M."/>
            <person name="Schuetze T."/>
            <person name="Sepcic K."/>
            <person name="Shelest E."/>
            <person name="Sherlock G."/>
            <person name="Sophianopoulou V."/>
            <person name="Squina F.M."/>
            <person name="Sun H."/>
            <person name="Susca A."/>
            <person name="Todd R.B."/>
            <person name="Tsang A."/>
            <person name="Unkles S.E."/>
            <person name="van de Wiele N."/>
            <person name="van Rossen-Uffink D."/>
            <person name="Oliveira J.V."/>
            <person name="Vesth T.C."/>
            <person name="Visser J."/>
            <person name="Yu J.-H."/>
            <person name="Zhou M."/>
            <person name="Andersen M.R."/>
            <person name="Archer D.B."/>
            <person name="Baker S.E."/>
            <person name="Benoit I."/>
            <person name="Brakhage A.A."/>
            <person name="Braus G.H."/>
            <person name="Fischer R."/>
            <person name="Frisvad J.C."/>
            <person name="Goldman G.H."/>
            <person name="Houbraken J."/>
            <person name="Oakley B."/>
            <person name="Pocsi I."/>
            <person name="Scazzocchio C."/>
            <person name="Seiboth B."/>
            <person name="vanKuyk P.A."/>
            <person name="Wortman J."/>
            <person name="Dyer P.S."/>
            <person name="Grigoriev I.V."/>
        </authorList>
    </citation>
    <scope>NUCLEOTIDE SEQUENCE [LARGE SCALE GENOMIC DNA]</scope>
    <source>
        <strain evidence="10">CBS 583.65</strain>
    </source>
</reference>
<dbReference type="GO" id="GO:0016810">
    <property type="term" value="F:hydrolase activity, acting on carbon-nitrogen (but not peptide) bonds"/>
    <property type="evidence" value="ECO:0007669"/>
    <property type="project" value="InterPro"/>
</dbReference>
<keyword evidence="5" id="KW-0119">Carbohydrate metabolism</keyword>
<dbReference type="GO" id="GO:0046872">
    <property type="term" value="F:metal ion binding"/>
    <property type="evidence" value="ECO:0007669"/>
    <property type="project" value="UniProtKB-KW"/>
</dbReference>
<evidence type="ECO:0000256" key="3">
    <source>
        <dbReference type="ARBA" id="ARBA00022729"/>
    </source>
</evidence>
<keyword evidence="3 7" id="KW-0732">Signal</keyword>
<evidence type="ECO:0000256" key="2">
    <source>
        <dbReference type="ARBA" id="ARBA00022723"/>
    </source>
</evidence>
<feature type="domain" description="NodB homology" evidence="8">
    <location>
        <begin position="53"/>
        <end position="234"/>
    </location>
</feature>
<dbReference type="InterPro" id="IPR002509">
    <property type="entry name" value="NODB_dom"/>
</dbReference>
<dbReference type="OrthoDB" id="2125469at2759"/>
<feature type="signal peptide" evidence="7">
    <location>
        <begin position="1"/>
        <end position="26"/>
    </location>
</feature>
<organism evidence="9 10">
    <name type="scientific">Aspergillus versicolor CBS 583.65</name>
    <dbReference type="NCBI Taxonomy" id="1036611"/>
    <lineage>
        <taxon>Eukaryota</taxon>
        <taxon>Fungi</taxon>
        <taxon>Dikarya</taxon>
        <taxon>Ascomycota</taxon>
        <taxon>Pezizomycotina</taxon>
        <taxon>Eurotiomycetes</taxon>
        <taxon>Eurotiomycetidae</taxon>
        <taxon>Eurotiales</taxon>
        <taxon>Aspergillaceae</taxon>
        <taxon>Aspergillus</taxon>
        <taxon>Aspergillus subgen. Nidulantes</taxon>
    </lineage>
</organism>
<keyword evidence="4" id="KW-0378">Hydrolase</keyword>
<dbReference type="AlphaFoldDB" id="A0A1L9PA09"/>
<dbReference type="InterPro" id="IPR011330">
    <property type="entry name" value="Glyco_hydro/deAcase_b/a-brl"/>
</dbReference>
<dbReference type="PROSITE" id="PS51677">
    <property type="entry name" value="NODB"/>
    <property type="match status" value="1"/>
</dbReference>
<dbReference type="EMBL" id="KV878126">
    <property type="protein sequence ID" value="OJI98351.1"/>
    <property type="molecule type" value="Genomic_DNA"/>
</dbReference>
<keyword evidence="6" id="KW-0170">Cobalt</keyword>
<feature type="chain" id="PRO_5012340739" description="NodB homology domain-containing protein" evidence="7">
    <location>
        <begin position="27"/>
        <end position="247"/>
    </location>
</feature>
<dbReference type="SUPFAM" id="SSF88713">
    <property type="entry name" value="Glycoside hydrolase/deacetylase"/>
    <property type="match status" value="1"/>
</dbReference>
<dbReference type="GeneID" id="63728822"/>
<protein>
    <recommendedName>
        <fullName evidence="8">NodB homology domain-containing protein</fullName>
    </recommendedName>
</protein>
<evidence type="ECO:0000256" key="4">
    <source>
        <dbReference type="ARBA" id="ARBA00022801"/>
    </source>
</evidence>
<proteinExistence type="predicted"/>
<accession>A0A1L9PA09</accession>